<feature type="compositionally biased region" description="Basic and acidic residues" evidence="1">
    <location>
        <begin position="29"/>
        <end position="38"/>
    </location>
</feature>
<reference evidence="2 3" key="1">
    <citation type="submission" date="2018-11" db="EMBL/GenBank/DDBJ databases">
        <authorList>
            <person name="Lopez-Roques C."/>
            <person name="Donnadieu C."/>
            <person name="Bouchez O."/>
            <person name="Klopp C."/>
            <person name="Cabau C."/>
            <person name="Zahm M."/>
        </authorList>
    </citation>
    <scope>NUCLEOTIDE SEQUENCE [LARGE SCALE GENOMIC DNA]</scope>
    <source>
        <strain evidence="2">RS831</strain>
        <tissue evidence="2">Whole body</tissue>
    </source>
</reference>
<proteinExistence type="predicted"/>
<organism evidence="2 3">
    <name type="scientific">Oryzias javanicus</name>
    <name type="common">Javanese ricefish</name>
    <name type="synonym">Aplocheilus javanicus</name>
    <dbReference type="NCBI Taxonomy" id="123683"/>
    <lineage>
        <taxon>Eukaryota</taxon>
        <taxon>Metazoa</taxon>
        <taxon>Chordata</taxon>
        <taxon>Craniata</taxon>
        <taxon>Vertebrata</taxon>
        <taxon>Euteleostomi</taxon>
        <taxon>Actinopterygii</taxon>
        <taxon>Neopterygii</taxon>
        <taxon>Teleostei</taxon>
        <taxon>Neoteleostei</taxon>
        <taxon>Acanthomorphata</taxon>
        <taxon>Ovalentaria</taxon>
        <taxon>Atherinomorphae</taxon>
        <taxon>Beloniformes</taxon>
        <taxon>Adrianichthyidae</taxon>
        <taxon>Oryziinae</taxon>
        <taxon>Oryzias</taxon>
    </lineage>
</organism>
<protein>
    <submittedName>
        <fullName evidence="2">Uncharacterized protein</fullName>
    </submittedName>
</protein>
<feature type="compositionally biased region" description="Basic and acidic residues" evidence="1">
    <location>
        <begin position="215"/>
        <end position="238"/>
    </location>
</feature>
<sequence>MQIGTAMSAVVPGGPRPNRNNRELPSQQDRWESYDCRRNFPGRMVNNRPGPWKRPAFHQRHSPPPQHHSSPREACPAKRRRDSDPDQSSHFGSRNLPTPARPTSPPRHYRCSQDDRQTLHNRAGSYHFFDHRTSAAQLQETAKLRTGGQGFGNFEAPNQSCGGRLTHHGNRGRVERNSPPSPADHTRVPYSQQNHQNHHQRHLRDAQHITPPCPPEDKDSWNHHHRQSTEIHPKRNSKDPSLPKISGSEFSPFSSLRDGSPAPSSPVVSSSPSYSATNSRKYPSDITPCRPSLSEQQHLNLAPVEAPAWRQTLVQNPGLQIPKARRHSQVLDRASLRRR</sequence>
<reference evidence="2 3" key="2">
    <citation type="submission" date="2019-01" db="EMBL/GenBank/DDBJ databases">
        <title>A chromosome length genome reference of the Java medaka (oryzias javanicus).</title>
        <authorList>
            <person name="Herpin A."/>
            <person name="Takehana Y."/>
            <person name="Naruse K."/>
            <person name="Ansai S."/>
            <person name="Kawaguchi M."/>
        </authorList>
    </citation>
    <scope>NUCLEOTIDE SEQUENCE [LARGE SCALE GENOMIC DNA]</scope>
    <source>
        <strain evidence="2">RS831</strain>
        <tissue evidence="2">Whole body</tissue>
    </source>
</reference>
<dbReference type="EMBL" id="CM012450">
    <property type="protein sequence ID" value="RVE63605.1"/>
    <property type="molecule type" value="Genomic_DNA"/>
</dbReference>
<feature type="region of interest" description="Disordered" evidence="1">
    <location>
        <begin position="147"/>
        <end position="299"/>
    </location>
</feature>
<feature type="region of interest" description="Disordered" evidence="1">
    <location>
        <begin position="316"/>
        <end position="339"/>
    </location>
</feature>
<dbReference type="OrthoDB" id="418911at2759"/>
<gene>
    <name evidence="2" type="ORF">OJAV_G00137910</name>
</gene>
<accession>A0A437CLE1</accession>
<keyword evidence="3" id="KW-1185">Reference proteome</keyword>
<dbReference type="AlphaFoldDB" id="A0A437CLE1"/>
<name>A0A437CLE1_ORYJA</name>
<feature type="region of interest" description="Disordered" evidence="1">
    <location>
        <begin position="1"/>
        <end position="112"/>
    </location>
</feature>
<feature type="compositionally biased region" description="Polar residues" evidence="1">
    <location>
        <begin position="86"/>
        <end position="96"/>
    </location>
</feature>
<evidence type="ECO:0000313" key="3">
    <source>
        <dbReference type="Proteomes" id="UP000283210"/>
    </source>
</evidence>
<evidence type="ECO:0000256" key="1">
    <source>
        <dbReference type="SAM" id="MobiDB-lite"/>
    </source>
</evidence>
<feature type="compositionally biased region" description="Low complexity" evidence="1">
    <location>
        <begin position="260"/>
        <end position="276"/>
    </location>
</feature>
<evidence type="ECO:0000313" key="2">
    <source>
        <dbReference type="EMBL" id="RVE63605.1"/>
    </source>
</evidence>
<dbReference type="Proteomes" id="UP000283210">
    <property type="component" value="Chromosome 14"/>
</dbReference>